<dbReference type="AlphaFoldDB" id="A0A6C0LLY2"/>
<proteinExistence type="predicted"/>
<reference evidence="1" key="1">
    <citation type="journal article" date="2020" name="Nature">
        <title>Giant virus diversity and host interactions through global metagenomics.</title>
        <authorList>
            <person name="Schulz F."/>
            <person name="Roux S."/>
            <person name="Paez-Espino D."/>
            <person name="Jungbluth S."/>
            <person name="Walsh D.A."/>
            <person name="Denef V.J."/>
            <person name="McMahon K.D."/>
            <person name="Konstantinidis K.T."/>
            <person name="Eloe-Fadrosh E.A."/>
            <person name="Kyrpides N.C."/>
            <person name="Woyke T."/>
        </authorList>
    </citation>
    <scope>NUCLEOTIDE SEQUENCE</scope>
    <source>
        <strain evidence="1">GVMAG-M-3300027963-21</strain>
    </source>
</reference>
<name>A0A6C0LLY2_9ZZZZ</name>
<protein>
    <submittedName>
        <fullName evidence="1">Uncharacterized protein</fullName>
    </submittedName>
</protein>
<sequence length="289" mass="33494">MIAVNGIILVLSCQKHLPTRVKHFKLPKNEYAGWKVIYVIGDLFLDCDYKFENEFLFVKCEDSYIHLLKKLVLSLKYLYQTFDIKEGVLRAGDDLLFNEDILVKFLNCYKYHKDGVRVIDSEGDGSDSSITEIDFLGRSPSGKNLLSHEISDADIKNTIRDTFMADYYMCHQEDFDNPQHNLKGVDICKYMMRPHIPVGPSGVIYYISNKACKILINHLENIGYNIFHHDEYTNSYPYTIEDCAVSFILYSNKISFIHCLALYEDYTNLKDKENDAKSLIAVHTNLNKY</sequence>
<dbReference type="EMBL" id="MN740529">
    <property type="protein sequence ID" value="QHU31557.1"/>
    <property type="molecule type" value="Genomic_DNA"/>
</dbReference>
<evidence type="ECO:0000313" key="1">
    <source>
        <dbReference type="EMBL" id="QHU31557.1"/>
    </source>
</evidence>
<accession>A0A6C0LLY2</accession>
<organism evidence="1">
    <name type="scientific">viral metagenome</name>
    <dbReference type="NCBI Taxonomy" id="1070528"/>
    <lineage>
        <taxon>unclassified sequences</taxon>
        <taxon>metagenomes</taxon>
        <taxon>organismal metagenomes</taxon>
    </lineage>
</organism>